<gene>
    <name evidence="3" type="ORF">HGM15179_021944</name>
</gene>
<evidence type="ECO:0000259" key="2">
    <source>
        <dbReference type="PROSITE" id="PS50175"/>
    </source>
</evidence>
<dbReference type="Pfam" id="PF00077">
    <property type="entry name" value="RVP"/>
    <property type="match status" value="1"/>
</dbReference>
<dbReference type="OrthoDB" id="9900537at2759"/>
<dbReference type="GO" id="GO:0006508">
    <property type="term" value="P:proteolysis"/>
    <property type="evidence" value="ECO:0007669"/>
    <property type="project" value="InterPro"/>
</dbReference>
<feature type="domain" description="Peptidase A2" evidence="2">
    <location>
        <begin position="113"/>
        <end position="136"/>
    </location>
</feature>
<accession>A0A8K1D447</accession>
<dbReference type="GO" id="GO:0004190">
    <property type="term" value="F:aspartic-type endopeptidase activity"/>
    <property type="evidence" value="ECO:0007669"/>
    <property type="project" value="InterPro"/>
</dbReference>
<feature type="domain" description="Peptidase A2" evidence="2">
    <location>
        <begin position="24"/>
        <end position="47"/>
    </location>
</feature>
<dbReference type="Gene3D" id="2.40.70.10">
    <property type="entry name" value="Acid Proteases"/>
    <property type="match status" value="1"/>
</dbReference>
<dbReference type="InterPro" id="IPR021109">
    <property type="entry name" value="Peptidase_aspartic_dom_sf"/>
</dbReference>
<dbReference type="SUPFAM" id="SSF50630">
    <property type="entry name" value="Acid proteases"/>
    <property type="match status" value="1"/>
</dbReference>
<dbReference type="EMBL" id="SWJQ01006005">
    <property type="protein sequence ID" value="TRZ05163.1"/>
    <property type="molecule type" value="Genomic_DNA"/>
</dbReference>
<keyword evidence="4" id="KW-1185">Reference proteome</keyword>
<dbReference type="Proteomes" id="UP000796761">
    <property type="component" value="Unassembled WGS sequence"/>
</dbReference>
<dbReference type="AlphaFoldDB" id="A0A8K1D447"/>
<sequence>MTEEHPEKVFTLSIPGATPPEISLRRILDTGVDITILSLATWPLEWPLIQWRRLSWGWQEWCNATAENWSWGDGGFGSTGPPQVHWTAVMTEEPPEKVFTLSIPGATLPEIRLRRILDIGVDITILPLSAWPLEWPSIQWRHLSWGWQE</sequence>
<dbReference type="PROSITE" id="PS50175">
    <property type="entry name" value="ASP_PROT_RETROV"/>
    <property type="match status" value="2"/>
</dbReference>
<evidence type="ECO:0000313" key="3">
    <source>
        <dbReference type="EMBL" id="TRZ05163.1"/>
    </source>
</evidence>
<dbReference type="InterPro" id="IPR018061">
    <property type="entry name" value="Retropepsins"/>
</dbReference>
<name>A0A8K1D447_9PASS</name>
<reference evidence="3" key="1">
    <citation type="submission" date="2019-04" db="EMBL/GenBank/DDBJ databases">
        <title>Genome assembly of Zosterops borbonicus 15179.</title>
        <authorList>
            <person name="Leroy T."/>
            <person name="Anselmetti Y."/>
            <person name="Tilak M.-K."/>
            <person name="Nabholz B."/>
        </authorList>
    </citation>
    <scope>NUCLEOTIDE SEQUENCE</scope>
    <source>
        <strain evidence="3">HGM_15179</strain>
        <tissue evidence="3">Muscle</tissue>
    </source>
</reference>
<dbReference type="InterPro" id="IPR001995">
    <property type="entry name" value="Peptidase_A2_cat"/>
</dbReference>
<keyword evidence="1" id="KW-0378">Hydrolase</keyword>
<protein>
    <recommendedName>
        <fullName evidence="2">Peptidase A2 domain-containing protein</fullName>
    </recommendedName>
</protein>
<comment type="caution">
    <text evidence="3">The sequence shown here is derived from an EMBL/GenBank/DDBJ whole genome shotgun (WGS) entry which is preliminary data.</text>
</comment>
<evidence type="ECO:0000256" key="1">
    <source>
        <dbReference type="ARBA" id="ARBA00022801"/>
    </source>
</evidence>
<organism evidence="3 4">
    <name type="scientific">Zosterops borbonicus</name>
    <dbReference type="NCBI Taxonomy" id="364589"/>
    <lineage>
        <taxon>Eukaryota</taxon>
        <taxon>Metazoa</taxon>
        <taxon>Chordata</taxon>
        <taxon>Craniata</taxon>
        <taxon>Vertebrata</taxon>
        <taxon>Euteleostomi</taxon>
        <taxon>Archelosauria</taxon>
        <taxon>Archosauria</taxon>
        <taxon>Dinosauria</taxon>
        <taxon>Saurischia</taxon>
        <taxon>Theropoda</taxon>
        <taxon>Coelurosauria</taxon>
        <taxon>Aves</taxon>
        <taxon>Neognathae</taxon>
        <taxon>Neoaves</taxon>
        <taxon>Telluraves</taxon>
        <taxon>Australaves</taxon>
        <taxon>Passeriformes</taxon>
        <taxon>Sylvioidea</taxon>
        <taxon>Zosteropidae</taxon>
        <taxon>Zosterops</taxon>
    </lineage>
</organism>
<proteinExistence type="predicted"/>
<evidence type="ECO:0000313" key="4">
    <source>
        <dbReference type="Proteomes" id="UP000796761"/>
    </source>
</evidence>